<dbReference type="EMBL" id="AP026798">
    <property type="protein sequence ID" value="BDR52480.1"/>
    <property type="molecule type" value="Genomic_DNA"/>
</dbReference>
<comment type="similarity">
    <text evidence="2">Belongs to the RibF family.</text>
</comment>
<reference evidence="14 15" key="1">
    <citation type="journal article" date="2023" name="Microbiol. Spectr.">
        <title>Symbiosis of Carpenter Bees with Uncharacterized Lactic Acid Bacteria Showing NAD Auxotrophy.</title>
        <authorList>
            <person name="Kawasaki S."/>
            <person name="Ozawa K."/>
            <person name="Mori T."/>
            <person name="Yamamoto A."/>
            <person name="Ito M."/>
            <person name="Ohkuma M."/>
            <person name="Sakamoto M."/>
            <person name="Matsutani M."/>
        </authorList>
    </citation>
    <scope>NUCLEOTIDE SEQUENCE [LARGE SCALE GENOMIC DNA]</scope>
    <source>
        <strain evidence="14 15">Kim37-2</strain>
    </source>
</reference>
<evidence type="ECO:0000256" key="8">
    <source>
        <dbReference type="ARBA" id="ARBA00022827"/>
    </source>
</evidence>
<comment type="catalytic activity">
    <reaction evidence="10">
        <text>riboflavin + ATP = FMN + ADP + H(+)</text>
        <dbReference type="Rhea" id="RHEA:14357"/>
        <dbReference type="ChEBI" id="CHEBI:15378"/>
        <dbReference type="ChEBI" id="CHEBI:30616"/>
        <dbReference type="ChEBI" id="CHEBI:57986"/>
        <dbReference type="ChEBI" id="CHEBI:58210"/>
        <dbReference type="ChEBI" id="CHEBI:456216"/>
        <dbReference type="EC" id="2.7.1.26"/>
    </reaction>
</comment>
<dbReference type="GO" id="GO:0016779">
    <property type="term" value="F:nucleotidyltransferase activity"/>
    <property type="evidence" value="ECO:0007669"/>
    <property type="project" value="UniProtKB-KW"/>
</dbReference>
<dbReference type="InterPro" id="IPR015865">
    <property type="entry name" value="Riboflavin_kinase_bac/euk"/>
</dbReference>
<dbReference type="GO" id="GO:0016301">
    <property type="term" value="F:kinase activity"/>
    <property type="evidence" value="ECO:0007669"/>
    <property type="project" value="UniProtKB-KW"/>
</dbReference>
<evidence type="ECO:0000256" key="4">
    <source>
        <dbReference type="ARBA" id="ARBA00022643"/>
    </source>
</evidence>
<dbReference type="InterPro" id="IPR004821">
    <property type="entry name" value="Cyt_trans-like"/>
</dbReference>
<proteinExistence type="inferred from homology"/>
<evidence type="ECO:0000256" key="1">
    <source>
        <dbReference type="ARBA" id="ARBA00004726"/>
    </source>
</evidence>
<feature type="region of interest" description="Disordered" evidence="12">
    <location>
        <begin position="73"/>
        <end position="92"/>
    </location>
</feature>
<gene>
    <name evidence="14" type="primary">ribF</name>
    <name evidence="14" type="ORF">KIM372_03870</name>
</gene>
<dbReference type="InterPro" id="IPR023465">
    <property type="entry name" value="Riboflavin_kinase_dom_sf"/>
</dbReference>
<evidence type="ECO:0000256" key="3">
    <source>
        <dbReference type="ARBA" id="ARBA00022630"/>
    </source>
</evidence>
<keyword evidence="8" id="KW-0274">FAD</keyword>
<name>A0ABM8B6R9_9BIFI</name>
<dbReference type="Pfam" id="PF01687">
    <property type="entry name" value="Flavokinase"/>
    <property type="match status" value="1"/>
</dbReference>
<evidence type="ECO:0000256" key="5">
    <source>
        <dbReference type="ARBA" id="ARBA00022679"/>
    </source>
</evidence>
<evidence type="ECO:0000256" key="10">
    <source>
        <dbReference type="ARBA" id="ARBA00047880"/>
    </source>
</evidence>
<evidence type="ECO:0000256" key="7">
    <source>
        <dbReference type="ARBA" id="ARBA00022741"/>
    </source>
</evidence>
<sequence>MKVSRLEPDLSGIVNWPTLSTTKKSVVTVGVFDGMHRGHQSLIKRVVELARQQGDYAVVVMFDPSPKQVHSYADAHSGADLPSGEAAQDRDELMPERERLRIMRELGVDWVLSVQYTLAFAAKSFRFFLGALVGKIGMSTLVLGQDATMGAGRAGNVEAIERLAEATGVFTLDIVDDAGPGYTWVPGEIEPQAPAGAGEPGDPLEGMNKAELRAWTKAHQCKKVRIWSSTNVRYLLASGRASEAAAILGHAHAVEGEVVHGEQRGRELGYPTANISEDYEGYMPVDGVYAGWLVDLGPSEAAASAGAGAAGVSGAVSGSTASGGADGTSAADGGLETVTFSSAGKDARLAPGSPWRWPADISIGSKETFAGEGQQYERVLEVNAIVGDDWLDLYGHRVRVEFLAYLRPQAKFASGEALSAQLQQDAADSLRLARQAEAGS</sequence>
<dbReference type="SUPFAM" id="SSF52374">
    <property type="entry name" value="Nucleotidylyl transferase"/>
    <property type="match status" value="1"/>
</dbReference>
<keyword evidence="6 14" id="KW-0548">Nucleotidyltransferase</keyword>
<comment type="pathway">
    <text evidence="1">Cofactor biosynthesis; FAD biosynthesis; FAD from FMN: step 1/1.</text>
</comment>
<keyword evidence="3" id="KW-0285">Flavoprotein</keyword>
<dbReference type="Pfam" id="PF06574">
    <property type="entry name" value="FAD_syn"/>
    <property type="match status" value="1"/>
</dbReference>
<organism evidence="14 15">
    <name type="scientific">Bombiscardovia nodaiensis</name>
    <dbReference type="NCBI Taxonomy" id="2932181"/>
    <lineage>
        <taxon>Bacteria</taxon>
        <taxon>Bacillati</taxon>
        <taxon>Actinomycetota</taxon>
        <taxon>Actinomycetes</taxon>
        <taxon>Bifidobacteriales</taxon>
        <taxon>Bifidobacteriaceae</taxon>
        <taxon>Bombiscardovia</taxon>
    </lineage>
</organism>
<keyword evidence="5" id="KW-0808">Transferase</keyword>
<keyword evidence="15" id="KW-1185">Reference proteome</keyword>
<evidence type="ECO:0000256" key="12">
    <source>
        <dbReference type="SAM" id="MobiDB-lite"/>
    </source>
</evidence>
<evidence type="ECO:0000313" key="14">
    <source>
        <dbReference type="EMBL" id="BDR52480.1"/>
    </source>
</evidence>
<dbReference type="CDD" id="cd02064">
    <property type="entry name" value="FAD_synthetase_N"/>
    <property type="match status" value="1"/>
</dbReference>
<dbReference type="InterPro" id="IPR014729">
    <property type="entry name" value="Rossmann-like_a/b/a_fold"/>
</dbReference>
<dbReference type="InterPro" id="IPR015864">
    <property type="entry name" value="FAD_synthase"/>
</dbReference>
<protein>
    <submittedName>
        <fullName evidence="14">Bifunctional riboflavin kinase/FMN adenylyltransferase</fullName>
    </submittedName>
</protein>
<dbReference type="Gene3D" id="2.40.30.30">
    <property type="entry name" value="Riboflavin kinase-like"/>
    <property type="match status" value="1"/>
</dbReference>
<evidence type="ECO:0000313" key="15">
    <source>
        <dbReference type="Proteomes" id="UP001321766"/>
    </source>
</evidence>
<comment type="catalytic activity">
    <reaction evidence="11">
        <text>FMN + ATP + H(+) = FAD + diphosphate</text>
        <dbReference type="Rhea" id="RHEA:17237"/>
        <dbReference type="ChEBI" id="CHEBI:15378"/>
        <dbReference type="ChEBI" id="CHEBI:30616"/>
        <dbReference type="ChEBI" id="CHEBI:33019"/>
        <dbReference type="ChEBI" id="CHEBI:57692"/>
        <dbReference type="ChEBI" id="CHEBI:58210"/>
        <dbReference type="EC" id="2.7.7.2"/>
    </reaction>
</comment>
<evidence type="ECO:0000256" key="2">
    <source>
        <dbReference type="ARBA" id="ARBA00010214"/>
    </source>
</evidence>
<dbReference type="InterPro" id="IPR023468">
    <property type="entry name" value="Riboflavin_kinase"/>
</dbReference>
<feature type="domain" description="Riboflavin kinase" evidence="13">
    <location>
        <begin position="247"/>
        <end position="434"/>
    </location>
</feature>
<dbReference type="NCBIfam" id="TIGR00125">
    <property type="entry name" value="cyt_tran_rel"/>
    <property type="match status" value="1"/>
</dbReference>
<dbReference type="Proteomes" id="UP001321766">
    <property type="component" value="Chromosome"/>
</dbReference>
<keyword evidence="4" id="KW-0288">FMN</keyword>
<dbReference type="Gene3D" id="3.40.50.620">
    <property type="entry name" value="HUPs"/>
    <property type="match status" value="1"/>
</dbReference>
<evidence type="ECO:0000256" key="9">
    <source>
        <dbReference type="ARBA" id="ARBA00022840"/>
    </source>
</evidence>
<keyword evidence="14" id="KW-0418">Kinase</keyword>
<keyword evidence="7" id="KW-0547">Nucleotide-binding</keyword>
<dbReference type="SUPFAM" id="SSF82114">
    <property type="entry name" value="Riboflavin kinase-like"/>
    <property type="match status" value="1"/>
</dbReference>
<dbReference type="SMART" id="SM00904">
    <property type="entry name" value="Flavokinase"/>
    <property type="match status" value="1"/>
</dbReference>
<keyword evidence="9" id="KW-0067">ATP-binding</keyword>
<dbReference type="PANTHER" id="PTHR22749">
    <property type="entry name" value="RIBOFLAVIN KINASE/FMN ADENYLYLTRANSFERASE"/>
    <property type="match status" value="1"/>
</dbReference>
<evidence type="ECO:0000259" key="13">
    <source>
        <dbReference type="SMART" id="SM00904"/>
    </source>
</evidence>
<evidence type="ECO:0000256" key="6">
    <source>
        <dbReference type="ARBA" id="ARBA00022695"/>
    </source>
</evidence>
<accession>A0ABM8B6R9</accession>
<dbReference type="PANTHER" id="PTHR22749:SF6">
    <property type="entry name" value="RIBOFLAVIN KINASE"/>
    <property type="match status" value="1"/>
</dbReference>
<evidence type="ECO:0000256" key="11">
    <source>
        <dbReference type="ARBA" id="ARBA00049494"/>
    </source>
</evidence>